<evidence type="ECO:0000313" key="3">
    <source>
        <dbReference type="Ensembl" id="ENSPTRP00000071264.1"/>
    </source>
</evidence>
<dbReference type="Ensembl" id="ENSPTRT00000107080.1">
    <property type="protein sequence ID" value="ENSPTRP00000071264.1"/>
    <property type="gene ID" value="ENSPTRG00000007256.6"/>
</dbReference>
<keyword evidence="4" id="KW-1185">Reference proteome</keyword>
<accession>A0A2I3S3W0</accession>
<dbReference type="EMBL" id="AACZ04064657">
    <property type="status" value="NOT_ANNOTATED_CDS"/>
    <property type="molecule type" value="Genomic_DNA"/>
</dbReference>
<dbReference type="SMR" id="A0A2I3S3W0"/>
<dbReference type="Bgee" id="ENSPTRG00000007256">
    <property type="expression patterns" value="Expressed in fibroblast and 21 other cell types or tissues"/>
</dbReference>
<dbReference type="PROSITE" id="PS51257">
    <property type="entry name" value="PROKAR_LIPOPROTEIN"/>
    <property type="match status" value="1"/>
</dbReference>
<proteinExistence type="predicted"/>
<gene>
    <name evidence="3 5" type="primary">ADPGK</name>
</gene>
<dbReference type="VGNC" id="VGNC:11790">
    <property type="gene designation" value="ADPGK"/>
</dbReference>
<sequence>MALWRGSAYAGFLALAVGCVFLLEPELPGSALRSLWSSLCLGPAPAPPGPVSPEGRLAAAWDALIVRPVRRWRRVAVGFFFAVQLVQSYMSFLMTMSLFHQSHCRKWMSSTSF</sequence>
<feature type="signal peptide" evidence="2">
    <location>
        <begin position="1"/>
        <end position="22"/>
    </location>
</feature>
<dbReference type="AlphaFoldDB" id="A0A2I3S3W0"/>
<dbReference type="Proteomes" id="UP000002277">
    <property type="component" value="Chromosome 15"/>
</dbReference>
<protein>
    <submittedName>
        <fullName evidence="3">ADP dependent glucokinase</fullName>
    </submittedName>
</protein>
<name>A0A2I3S3W0_PANTR</name>
<evidence type="ECO:0000256" key="2">
    <source>
        <dbReference type="SAM" id="SignalP"/>
    </source>
</evidence>
<keyword evidence="1" id="KW-1133">Transmembrane helix</keyword>
<reference evidence="3" key="3">
    <citation type="submission" date="2025-09" db="UniProtKB">
        <authorList>
            <consortium name="Ensembl"/>
        </authorList>
    </citation>
    <scope>IDENTIFICATION</scope>
</reference>
<reference evidence="3" key="2">
    <citation type="submission" date="2025-08" db="UniProtKB">
        <authorList>
            <consortium name="Ensembl"/>
        </authorList>
    </citation>
    <scope>IDENTIFICATION</scope>
</reference>
<keyword evidence="1" id="KW-0472">Membrane</keyword>
<keyword evidence="1" id="KW-0812">Transmembrane</keyword>
<feature type="chain" id="PRO_5015081411" evidence="2">
    <location>
        <begin position="23"/>
        <end position="113"/>
    </location>
</feature>
<feature type="transmembrane region" description="Helical" evidence="1">
    <location>
        <begin position="75"/>
        <end position="99"/>
    </location>
</feature>
<accession>A0A2J8KRB3</accession>
<organism evidence="3 4">
    <name type="scientific">Pan troglodytes</name>
    <name type="common">Chimpanzee</name>
    <dbReference type="NCBI Taxonomy" id="9598"/>
    <lineage>
        <taxon>Eukaryota</taxon>
        <taxon>Metazoa</taxon>
        <taxon>Chordata</taxon>
        <taxon>Craniata</taxon>
        <taxon>Vertebrata</taxon>
        <taxon>Euteleostomi</taxon>
        <taxon>Mammalia</taxon>
        <taxon>Eutheria</taxon>
        <taxon>Euarchontoglires</taxon>
        <taxon>Primates</taxon>
        <taxon>Haplorrhini</taxon>
        <taxon>Catarrhini</taxon>
        <taxon>Hominidae</taxon>
        <taxon>Pan</taxon>
    </lineage>
</organism>
<evidence type="ECO:0000313" key="4">
    <source>
        <dbReference type="Proteomes" id="UP000002277"/>
    </source>
</evidence>
<dbReference type="GeneTree" id="ENSGT00390000017953"/>
<reference evidence="3 4" key="1">
    <citation type="journal article" date="2005" name="Nature">
        <title>Initial sequence of the chimpanzee genome and comparison with the human genome.</title>
        <authorList>
            <consortium name="Chimpanzee sequencing and analysis consortium"/>
        </authorList>
    </citation>
    <scope>NUCLEOTIDE SEQUENCE [LARGE SCALE GENOMIC DNA]</scope>
</reference>
<evidence type="ECO:0000313" key="5">
    <source>
        <dbReference type="VGNC" id="VGNC:11790"/>
    </source>
</evidence>
<evidence type="ECO:0000256" key="1">
    <source>
        <dbReference type="SAM" id="Phobius"/>
    </source>
</evidence>
<keyword evidence="2" id="KW-0732">Signal</keyword>